<organism evidence="2 3">
    <name type="scientific">Prunus dulcis</name>
    <name type="common">Almond</name>
    <name type="synonym">Amygdalus dulcis</name>
    <dbReference type="NCBI Taxonomy" id="3755"/>
    <lineage>
        <taxon>Eukaryota</taxon>
        <taxon>Viridiplantae</taxon>
        <taxon>Streptophyta</taxon>
        <taxon>Embryophyta</taxon>
        <taxon>Tracheophyta</taxon>
        <taxon>Spermatophyta</taxon>
        <taxon>Magnoliopsida</taxon>
        <taxon>eudicotyledons</taxon>
        <taxon>Gunneridae</taxon>
        <taxon>Pentapetalae</taxon>
        <taxon>rosids</taxon>
        <taxon>fabids</taxon>
        <taxon>Rosales</taxon>
        <taxon>Rosaceae</taxon>
        <taxon>Amygdaloideae</taxon>
        <taxon>Amygdaleae</taxon>
        <taxon>Prunus</taxon>
    </lineage>
</organism>
<dbReference type="InterPro" id="IPR040256">
    <property type="entry name" value="At4g02000-like"/>
</dbReference>
<dbReference type="PANTHER" id="PTHR31286:SF178">
    <property type="entry name" value="DUF4283 DOMAIN-CONTAINING PROTEIN"/>
    <property type="match status" value="1"/>
</dbReference>
<evidence type="ECO:0000256" key="1">
    <source>
        <dbReference type="SAM" id="MobiDB-lite"/>
    </source>
</evidence>
<accession>A0A5E4GET2</accession>
<reference evidence="3" key="1">
    <citation type="journal article" date="2020" name="Plant J.">
        <title>Transposons played a major role in the diversification between the closely related almond and peach genomes: results from the almond genome sequence.</title>
        <authorList>
            <person name="Alioto T."/>
            <person name="Alexiou K.G."/>
            <person name="Bardil A."/>
            <person name="Barteri F."/>
            <person name="Castanera R."/>
            <person name="Cruz F."/>
            <person name="Dhingra A."/>
            <person name="Duval H."/>
            <person name="Fernandez I Marti A."/>
            <person name="Frias L."/>
            <person name="Galan B."/>
            <person name="Garcia J.L."/>
            <person name="Howad W."/>
            <person name="Gomez-Garrido J."/>
            <person name="Gut M."/>
            <person name="Julca I."/>
            <person name="Morata J."/>
            <person name="Puigdomenech P."/>
            <person name="Ribeca P."/>
            <person name="Rubio Cabetas M.J."/>
            <person name="Vlasova A."/>
            <person name="Wirthensohn M."/>
            <person name="Garcia-Mas J."/>
            <person name="Gabaldon T."/>
            <person name="Casacuberta J.M."/>
            <person name="Arus P."/>
        </authorList>
    </citation>
    <scope>NUCLEOTIDE SEQUENCE [LARGE SCALE GENOMIC DNA]</scope>
    <source>
        <strain evidence="3">cv. Texas</strain>
    </source>
</reference>
<dbReference type="Gramene" id="VVA38028">
    <property type="protein sequence ID" value="VVA38028"/>
    <property type="gene ID" value="Prudul26B008227"/>
</dbReference>
<dbReference type="PANTHER" id="PTHR31286">
    <property type="entry name" value="GLYCINE-RICH CELL WALL STRUCTURAL PROTEIN 1.8-LIKE"/>
    <property type="match status" value="1"/>
</dbReference>
<evidence type="ECO:0000313" key="3">
    <source>
        <dbReference type="Proteomes" id="UP000327085"/>
    </source>
</evidence>
<sequence>MVYHEPSQATIKEVLRVAWNCMGAVKVVKAKANVYSIIVGDEKVARRLVDGNPWFVKGHTFTTMLWPLYHSLDDIAADMAVYWVQAHGLPRNLCTSKNARVLGARVGAVMEVEDIDTAGFRGFIRIRVNLDASKPLSPGFTMPCPVKGKRLIRLRYEGLRDFCYSCGKSEEKRLESRAQLTWNGRPQFSSSEKDGISGNNWVEHSGTKLKVNGTTVVAGGSTTIQTAEMEARGSATIRTSATFQFVALQRCTNNTNLPKHRATLDDYREMRDPESFSTQDYNGTLTVAMNGLAKDRDLCDPMRVPPWALTSATWANITANMEIVEEVESGVLDQDVQETQKQRKGKKICTEDEEGSIIPNPPKKAHPSTSPGHGCSLRLSNRRGRGLRVLLKSWKRWKESIRLMGWRILSPSRVVVAGPNQPQGNHDTTCLELSRVGEPLDSSVFEGTITFQKSHGGVFDGN</sequence>
<protein>
    <submittedName>
        <fullName evidence="2">PREDICTED: reverse mRNAase</fullName>
    </submittedName>
</protein>
<feature type="region of interest" description="Disordered" evidence="1">
    <location>
        <begin position="336"/>
        <end position="378"/>
    </location>
</feature>
<evidence type="ECO:0000313" key="2">
    <source>
        <dbReference type="EMBL" id="VVA38028.1"/>
    </source>
</evidence>
<gene>
    <name evidence="2" type="ORF">ALMOND_2B008227</name>
</gene>
<dbReference type="Proteomes" id="UP000327085">
    <property type="component" value="Chromosome 4"/>
</dbReference>
<dbReference type="AlphaFoldDB" id="A0A5E4GET2"/>
<dbReference type="InParanoid" id="A0A5E4GET2"/>
<proteinExistence type="predicted"/>
<dbReference type="EMBL" id="CABIKO010000598">
    <property type="protein sequence ID" value="VVA38028.1"/>
    <property type="molecule type" value="Genomic_DNA"/>
</dbReference>
<name>A0A5E4GET2_PRUDU</name>